<protein>
    <submittedName>
        <fullName evidence="1">Terminase subunit</fullName>
    </submittedName>
</protein>
<organism evidence="1 2">
    <name type="scientific">Bacteriophage Titan-X</name>
    <dbReference type="NCBI Taxonomy" id="2662140"/>
    <lineage>
        <taxon>Viruses</taxon>
        <taxon>Duplodnaviria</taxon>
        <taxon>Heunggongvirae</taxon>
        <taxon>Uroviricota</taxon>
        <taxon>Caudoviricetes</taxon>
        <taxon>Autographivirales</taxon>
        <taxon>Autonotataviridae</taxon>
        <taxon>Gujervirinae</taxon>
        <taxon>Pradovirus</taxon>
        <taxon>Pradovirus titanX</taxon>
    </lineage>
</organism>
<accession>A0A5Q2U9K6</accession>
<keyword evidence="2" id="KW-1185">Reference proteome</keyword>
<evidence type="ECO:0000313" key="2">
    <source>
        <dbReference type="Proteomes" id="UP000395019"/>
    </source>
</evidence>
<dbReference type="Pfam" id="PF11123">
    <property type="entry name" value="DNA_Packaging_2"/>
    <property type="match status" value="1"/>
</dbReference>
<dbReference type="Proteomes" id="UP000395019">
    <property type="component" value="Segment"/>
</dbReference>
<dbReference type="EMBL" id="MN478375">
    <property type="protein sequence ID" value="QGH45077.1"/>
    <property type="molecule type" value="Genomic_DNA"/>
</dbReference>
<reference evidence="1 2" key="1">
    <citation type="submission" date="2019-09" db="EMBL/GenBank/DDBJ databases">
        <title>Phages that infect the bacterial plant pathogen.</title>
        <authorList>
            <person name="Lightbourn L."/>
            <person name="Amarillas L."/>
            <person name="Estrada M."/>
            <person name="Leon R."/>
            <person name="Leon J."/>
        </authorList>
    </citation>
    <scope>NUCLEOTIDE SEQUENCE [LARGE SCALE GENOMIC DNA]</scope>
</reference>
<dbReference type="InterPro" id="IPR024345">
    <property type="entry name" value="DNA_matur_Phage_T7-like"/>
</dbReference>
<proteinExistence type="predicted"/>
<sequence length="98" mass="10192">MSNPASEGALGALHELVAQALMQRIQDGALCTAADINAAIKFLKDNNITATREANKALGELEDELGKHSLPVVDDSELQAALDNIVHFPGSVANAGIS</sequence>
<name>A0A5Q2U9K6_9CAUD</name>
<evidence type="ECO:0000313" key="1">
    <source>
        <dbReference type="EMBL" id="QGH45077.1"/>
    </source>
</evidence>